<dbReference type="Pfam" id="PF01400">
    <property type="entry name" value="Astacin"/>
    <property type="match status" value="1"/>
</dbReference>
<keyword evidence="1 2" id="KW-0378">Hydrolase</keyword>
<keyword evidence="3" id="KW-0472">Membrane</keyword>
<feature type="binding site" evidence="1">
    <location>
        <position position="205"/>
    </location>
    <ligand>
        <name>Zn(2+)</name>
        <dbReference type="ChEBI" id="CHEBI:29105"/>
        <note>catalytic</note>
    </ligand>
</feature>
<dbReference type="GO" id="GO:0006508">
    <property type="term" value="P:proteolysis"/>
    <property type="evidence" value="ECO:0007669"/>
    <property type="project" value="UniProtKB-KW"/>
</dbReference>
<feature type="binding site" evidence="1">
    <location>
        <position position="209"/>
    </location>
    <ligand>
        <name>Zn(2+)</name>
        <dbReference type="ChEBI" id="CHEBI:29105"/>
        <note>catalytic</note>
    </ligand>
</feature>
<dbReference type="GO" id="GO:0008270">
    <property type="term" value="F:zinc ion binding"/>
    <property type="evidence" value="ECO:0007669"/>
    <property type="project" value="UniProtKB-UniRule"/>
</dbReference>
<feature type="binding site" evidence="1">
    <location>
        <position position="215"/>
    </location>
    <ligand>
        <name>Zn(2+)</name>
        <dbReference type="ChEBI" id="CHEBI:29105"/>
        <note>catalytic</note>
    </ligand>
</feature>
<evidence type="ECO:0000313" key="6">
    <source>
        <dbReference type="Proteomes" id="UP000314983"/>
    </source>
</evidence>
<comment type="caution">
    <text evidence="1">Lacks conserved residue(s) required for the propagation of feature annotation.</text>
</comment>
<dbReference type="PANTHER" id="PTHR10127">
    <property type="entry name" value="DISCOIDIN, CUB, EGF, LAMININ , AND ZINC METALLOPROTEASE DOMAIN CONTAINING"/>
    <property type="match status" value="1"/>
</dbReference>
<dbReference type="InterPro" id="IPR001506">
    <property type="entry name" value="Peptidase_M12A"/>
</dbReference>
<dbReference type="GeneTree" id="ENSGT00940000154856"/>
<dbReference type="AlphaFoldDB" id="A0AAY5F1L0"/>
<accession>A0AAY5F1L0</accession>
<dbReference type="EC" id="3.4.24.-" evidence="2"/>
<dbReference type="Gene3D" id="3.40.390.10">
    <property type="entry name" value="Collagenase (Catalytic Domain)"/>
    <property type="match status" value="1"/>
</dbReference>
<keyword evidence="1 2" id="KW-0479">Metal-binding</keyword>
<reference evidence="5" key="3">
    <citation type="submission" date="2025-09" db="UniProtKB">
        <authorList>
            <consortium name="Ensembl"/>
        </authorList>
    </citation>
    <scope>IDENTIFICATION</scope>
</reference>
<keyword evidence="1 2" id="KW-0482">Metalloprotease</keyword>
<proteinExistence type="predicted"/>
<sequence>MLSVYFSNTVIISIFINIMVGYFCITPLQTFQRNRKFWTEKPLLIMEIHNIIIKCSFTNNNSSDNSTEQDYFSVSAIIERANKNVDQTLDESTVLFGDIAEYTGFQNADPCISRGCKWSKHKKGKVYVPYSISNQYSIREKQIIQGALYSFANTTCIRFIPRYRQQDYLHIKSESGCYSFVGRRGGEQVVSLQRFGCVYHGVVQHELLHALGFKHEQTRSDRDVHVRILYQNIIHGMEHNFQKFQTNNLGTPYDYNSIMHYGRYAFSKNTEPTIIPIPNNNVAIGRATEMSRVDFQRVNKLYCG</sequence>
<dbReference type="PROSITE" id="PS51864">
    <property type="entry name" value="ASTACIN"/>
    <property type="match status" value="1"/>
</dbReference>
<organism evidence="5 6">
    <name type="scientific">Electrophorus electricus</name>
    <name type="common">Electric eel</name>
    <name type="synonym">Gymnotus electricus</name>
    <dbReference type="NCBI Taxonomy" id="8005"/>
    <lineage>
        <taxon>Eukaryota</taxon>
        <taxon>Metazoa</taxon>
        <taxon>Chordata</taxon>
        <taxon>Craniata</taxon>
        <taxon>Vertebrata</taxon>
        <taxon>Euteleostomi</taxon>
        <taxon>Actinopterygii</taxon>
        <taxon>Neopterygii</taxon>
        <taxon>Teleostei</taxon>
        <taxon>Ostariophysi</taxon>
        <taxon>Gymnotiformes</taxon>
        <taxon>Gymnotoidei</taxon>
        <taxon>Gymnotidae</taxon>
        <taxon>Electrophorus</taxon>
    </lineage>
</organism>
<dbReference type="GO" id="GO:0004222">
    <property type="term" value="F:metalloendopeptidase activity"/>
    <property type="evidence" value="ECO:0007669"/>
    <property type="project" value="UniProtKB-UniRule"/>
</dbReference>
<keyword evidence="6" id="KW-1185">Reference proteome</keyword>
<keyword evidence="1 2" id="KW-0645">Protease</keyword>
<feature type="transmembrane region" description="Helical" evidence="3">
    <location>
        <begin position="6"/>
        <end position="25"/>
    </location>
</feature>
<dbReference type="InterPro" id="IPR006026">
    <property type="entry name" value="Peptidase_Metallo"/>
</dbReference>
<protein>
    <recommendedName>
        <fullName evidence="2">Metalloendopeptidase</fullName>
        <ecNumber evidence="2">3.4.24.-</ecNumber>
    </recommendedName>
</protein>
<dbReference type="SUPFAM" id="SSF55486">
    <property type="entry name" value="Metalloproteases ('zincins'), catalytic domain"/>
    <property type="match status" value="1"/>
</dbReference>
<dbReference type="FunFam" id="3.40.390.10:FF:000038">
    <property type="entry name" value="Metalloendopeptidase"/>
    <property type="match status" value="1"/>
</dbReference>
<evidence type="ECO:0000256" key="3">
    <source>
        <dbReference type="SAM" id="Phobius"/>
    </source>
</evidence>
<keyword evidence="1 2" id="KW-0862">Zinc</keyword>
<dbReference type="Ensembl" id="ENSEEET00000062308.1">
    <property type="protein sequence ID" value="ENSEEEP00000062921.1"/>
    <property type="gene ID" value="ENSEEEG00000029141.1"/>
</dbReference>
<evidence type="ECO:0000256" key="1">
    <source>
        <dbReference type="PROSITE-ProRule" id="PRU01211"/>
    </source>
</evidence>
<dbReference type="SMART" id="SM00235">
    <property type="entry name" value="ZnMc"/>
    <property type="match status" value="1"/>
</dbReference>
<dbReference type="PANTHER" id="PTHR10127:SF899">
    <property type="entry name" value="ASTACIN-LIKE METALLOENDOPEPTIDASE-RELATED"/>
    <property type="match status" value="1"/>
</dbReference>
<gene>
    <name evidence="5" type="primary">LOC118240448</name>
</gene>
<dbReference type="Proteomes" id="UP000314983">
    <property type="component" value="Chromosome 21"/>
</dbReference>
<comment type="cofactor">
    <cofactor evidence="1 2">
        <name>Zn(2+)</name>
        <dbReference type="ChEBI" id="CHEBI:29105"/>
    </cofactor>
    <text evidence="1 2">Binds 1 zinc ion per subunit.</text>
</comment>
<feature type="active site" evidence="1">
    <location>
        <position position="206"/>
    </location>
</feature>
<dbReference type="PRINTS" id="PR00480">
    <property type="entry name" value="ASTACIN"/>
</dbReference>
<reference evidence="5 6" key="1">
    <citation type="submission" date="2020-05" db="EMBL/GenBank/DDBJ databases">
        <title>Electrophorus electricus (electric eel) genome, fEleEle1, primary haplotype.</title>
        <authorList>
            <person name="Myers G."/>
            <person name="Meyer A."/>
            <person name="Fedrigo O."/>
            <person name="Formenti G."/>
            <person name="Rhie A."/>
            <person name="Tracey A."/>
            <person name="Sims Y."/>
            <person name="Jarvis E.D."/>
        </authorList>
    </citation>
    <scope>NUCLEOTIDE SEQUENCE [LARGE SCALE GENOMIC DNA]</scope>
</reference>
<reference evidence="5" key="2">
    <citation type="submission" date="2025-08" db="UniProtKB">
        <authorList>
            <consortium name="Ensembl"/>
        </authorList>
    </citation>
    <scope>IDENTIFICATION</scope>
</reference>
<evidence type="ECO:0000313" key="5">
    <source>
        <dbReference type="Ensembl" id="ENSEEEP00000062921.1"/>
    </source>
</evidence>
<evidence type="ECO:0000256" key="2">
    <source>
        <dbReference type="RuleBase" id="RU361183"/>
    </source>
</evidence>
<name>A0AAY5F1L0_ELEEL</name>
<dbReference type="InterPro" id="IPR024079">
    <property type="entry name" value="MetalloPept_cat_dom_sf"/>
</dbReference>
<keyword evidence="3" id="KW-0812">Transmembrane</keyword>
<feature type="domain" description="Peptidase M12A" evidence="4">
    <location>
        <begin position="107"/>
        <end position="304"/>
    </location>
</feature>
<evidence type="ECO:0000259" key="4">
    <source>
        <dbReference type="PROSITE" id="PS51864"/>
    </source>
</evidence>
<keyword evidence="3" id="KW-1133">Transmembrane helix</keyword>